<accession>A0A6S6U6I0</accession>
<keyword evidence="4" id="KW-1133">Transmembrane helix</keyword>
<dbReference type="PANTHER" id="PTHR43630:SF1">
    <property type="entry name" value="POLY-BETA-1,6-N-ACETYL-D-GLUCOSAMINE SYNTHASE"/>
    <property type="match status" value="1"/>
</dbReference>
<name>A0A6S6U6I0_9GAMM</name>
<proteinExistence type="inferred from homology"/>
<evidence type="ECO:0000259" key="5">
    <source>
        <dbReference type="Pfam" id="PF00535"/>
    </source>
</evidence>
<feature type="transmembrane region" description="Helical" evidence="4">
    <location>
        <begin position="232"/>
        <end position="250"/>
    </location>
</feature>
<dbReference type="GO" id="GO:0016757">
    <property type="term" value="F:glycosyltransferase activity"/>
    <property type="evidence" value="ECO:0007669"/>
    <property type="project" value="UniProtKB-KW"/>
</dbReference>
<keyword evidence="4" id="KW-0812">Transmembrane</keyword>
<dbReference type="Pfam" id="PF00535">
    <property type="entry name" value="Glycos_transf_2"/>
    <property type="match status" value="1"/>
</dbReference>
<keyword evidence="3 6" id="KW-0808">Transferase</keyword>
<sequence>MATVIVPAHNEASVIAACLDSLLEQPGVDKIIAACNGCTDDTVKIVQQYPDVTCLDIETPSKVNALNEAEKHIQSWPVFYIDADTRLSTGAVQKICTAMQSGELLLAAPEPVIDTSASSWWVKQYYSVWLSLPYIRDGVVATCSFVISEQGRKRFTHFPPIINDDGFVRCQFSSAERGNVEGSQVFITAPKDLYSLIKIKTRARLGNMQLNMKNLCTRKEHKPYSNILLPKLMSTSFIPVMIYIGITAIIRLRAKQQLRNIDTYRWETDKSSRQKA</sequence>
<dbReference type="EMBL" id="CACVAT010000473">
    <property type="protein sequence ID" value="CAA6828676.1"/>
    <property type="molecule type" value="Genomic_DNA"/>
</dbReference>
<keyword evidence="2" id="KW-0328">Glycosyltransferase</keyword>
<organism evidence="6">
    <name type="scientific">uncultured Thiotrichaceae bacterium</name>
    <dbReference type="NCBI Taxonomy" id="298394"/>
    <lineage>
        <taxon>Bacteria</taxon>
        <taxon>Pseudomonadati</taxon>
        <taxon>Pseudomonadota</taxon>
        <taxon>Gammaproteobacteria</taxon>
        <taxon>Thiotrichales</taxon>
        <taxon>Thiotrichaceae</taxon>
        <taxon>environmental samples</taxon>
    </lineage>
</organism>
<evidence type="ECO:0000256" key="2">
    <source>
        <dbReference type="ARBA" id="ARBA00022676"/>
    </source>
</evidence>
<comment type="similarity">
    <text evidence="1">Belongs to the glycosyltransferase 2 family.</text>
</comment>
<evidence type="ECO:0000256" key="3">
    <source>
        <dbReference type="ARBA" id="ARBA00022679"/>
    </source>
</evidence>
<evidence type="ECO:0000313" key="6">
    <source>
        <dbReference type="EMBL" id="CAA6828676.1"/>
    </source>
</evidence>
<dbReference type="AlphaFoldDB" id="A0A6S6U6I0"/>
<evidence type="ECO:0000256" key="4">
    <source>
        <dbReference type="SAM" id="Phobius"/>
    </source>
</evidence>
<reference evidence="6" key="1">
    <citation type="submission" date="2020-01" db="EMBL/GenBank/DDBJ databases">
        <authorList>
            <person name="Meier V. D."/>
            <person name="Meier V D."/>
        </authorList>
    </citation>
    <scope>NUCLEOTIDE SEQUENCE</scope>
    <source>
        <strain evidence="6">HLG_WM_MAG_09</strain>
    </source>
</reference>
<protein>
    <submittedName>
        <fullName evidence="6">Glycosyl transferase family 2</fullName>
    </submittedName>
</protein>
<dbReference type="PANTHER" id="PTHR43630">
    <property type="entry name" value="POLY-BETA-1,6-N-ACETYL-D-GLUCOSAMINE SYNTHASE"/>
    <property type="match status" value="1"/>
</dbReference>
<evidence type="ECO:0000256" key="1">
    <source>
        <dbReference type="ARBA" id="ARBA00006739"/>
    </source>
</evidence>
<dbReference type="InterPro" id="IPR029044">
    <property type="entry name" value="Nucleotide-diphossugar_trans"/>
</dbReference>
<keyword evidence="4" id="KW-0472">Membrane</keyword>
<dbReference type="Gene3D" id="3.90.550.10">
    <property type="entry name" value="Spore Coat Polysaccharide Biosynthesis Protein SpsA, Chain A"/>
    <property type="match status" value="1"/>
</dbReference>
<gene>
    <name evidence="6" type="ORF">HELGO_WM20698</name>
</gene>
<dbReference type="SUPFAM" id="SSF53448">
    <property type="entry name" value="Nucleotide-diphospho-sugar transferases"/>
    <property type="match status" value="1"/>
</dbReference>
<feature type="domain" description="Glycosyltransferase 2-like" evidence="5">
    <location>
        <begin position="3"/>
        <end position="125"/>
    </location>
</feature>
<dbReference type="InterPro" id="IPR001173">
    <property type="entry name" value="Glyco_trans_2-like"/>
</dbReference>